<evidence type="ECO:0000313" key="2">
    <source>
        <dbReference type="EMBL" id="CAF5173794.1"/>
    </source>
</evidence>
<sequence length="82" mass="9495">MANLQELLNKHCKELKDMTSKNDPTILLKLHEGLTEDLTKLMERIKGVMLPTQTRYQIKGINELEEKISNVFQTLRAIAQDE</sequence>
<dbReference type="Proteomes" id="UP000681720">
    <property type="component" value="Unassembled WGS sequence"/>
</dbReference>
<reference evidence="1" key="1">
    <citation type="submission" date="2021-02" db="EMBL/GenBank/DDBJ databases">
        <authorList>
            <person name="Nowell W R."/>
        </authorList>
    </citation>
    <scope>NUCLEOTIDE SEQUENCE</scope>
</reference>
<accession>A0A8S2SK33</accession>
<dbReference type="EMBL" id="CAJOBH010284656">
    <property type="protein sequence ID" value="CAF5173794.1"/>
    <property type="molecule type" value="Genomic_DNA"/>
</dbReference>
<dbReference type="AlphaFoldDB" id="A0A8S2SK33"/>
<name>A0A8S2SK33_9BILA</name>
<proteinExistence type="predicted"/>
<dbReference type="Proteomes" id="UP000681967">
    <property type="component" value="Unassembled WGS sequence"/>
</dbReference>
<gene>
    <name evidence="2" type="ORF">BYL167_LOCUS77823</name>
    <name evidence="1" type="ORF">GIL414_LOCUS21795</name>
</gene>
<dbReference type="EMBL" id="CAJOBJ010019643">
    <property type="protein sequence ID" value="CAF4205912.1"/>
    <property type="molecule type" value="Genomic_DNA"/>
</dbReference>
<evidence type="ECO:0000313" key="3">
    <source>
        <dbReference type="Proteomes" id="UP000681720"/>
    </source>
</evidence>
<comment type="caution">
    <text evidence="1">The sequence shown here is derived from an EMBL/GenBank/DDBJ whole genome shotgun (WGS) entry which is preliminary data.</text>
</comment>
<protein>
    <submittedName>
        <fullName evidence="1">Uncharacterized protein</fullName>
    </submittedName>
</protein>
<feature type="non-terminal residue" evidence="1">
    <location>
        <position position="82"/>
    </location>
</feature>
<organism evidence="1 3">
    <name type="scientific">Rotaria magnacalcarata</name>
    <dbReference type="NCBI Taxonomy" id="392030"/>
    <lineage>
        <taxon>Eukaryota</taxon>
        <taxon>Metazoa</taxon>
        <taxon>Spiralia</taxon>
        <taxon>Gnathifera</taxon>
        <taxon>Rotifera</taxon>
        <taxon>Eurotatoria</taxon>
        <taxon>Bdelloidea</taxon>
        <taxon>Philodinida</taxon>
        <taxon>Philodinidae</taxon>
        <taxon>Rotaria</taxon>
    </lineage>
</organism>
<evidence type="ECO:0000313" key="1">
    <source>
        <dbReference type="EMBL" id="CAF4205912.1"/>
    </source>
</evidence>